<sequence>MRLVGFKRFFAVSVVNKATSFQQGYRASILHPPFAKWSSSLHIRFSSDGSTDLPPPNEELKEALTRIGIQDKLEPLSDLGYYGWNPTGSYNPLSSVTAEDIRQMIDFTRKPKTILDVQALRATLPRKLSFLEPFLVENLFPFGQHSIASLYVATNHKGVDPKSVNFMFGSYSLFLLATGELQDDGEKFIVMRIPSTGILFVSRYKAYTNNLSAHGHQFERFLLGTSPEPPYDHSEAENLQLMKIGNSTVLISGEVDAVDCNGTPTEVKLGNKQQSMKTLSQMISSASLQLCRGNVRFWQRRGRKKLRDINRIEFERLEDFATREIDQSELERMTRLICDRVDQLQQSCPAMLKDGDVNEIVFFDDGNGQQMMKMVPSLNVTVNDIFPNKSVIESLLHGGVGQR</sequence>
<gene>
    <name evidence="1" type="ORF">SEMRO_334_G119850.1</name>
</gene>
<dbReference type="Proteomes" id="UP001153069">
    <property type="component" value="Unassembled WGS sequence"/>
</dbReference>
<organism evidence="1 2">
    <name type="scientific">Seminavis robusta</name>
    <dbReference type="NCBI Taxonomy" id="568900"/>
    <lineage>
        <taxon>Eukaryota</taxon>
        <taxon>Sar</taxon>
        <taxon>Stramenopiles</taxon>
        <taxon>Ochrophyta</taxon>
        <taxon>Bacillariophyta</taxon>
        <taxon>Bacillariophyceae</taxon>
        <taxon>Bacillariophycidae</taxon>
        <taxon>Naviculales</taxon>
        <taxon>Naviculaceae</taxon>
        <taxon>Seminavis</taxon>
    </lineage>
</organism>
<proteinExistence type="predicted"/>
<dbReference type="AlphaFoldDB" id="A0A9N8HD99"/>
<reference evidence="1" key="1">
    <citation type="submission" date="2020-06" db="EMBL/GenBank/DDBJ databases">
        <authorList>
            <consortium name="Plant Systems Biology data submission"/>
        </authorList>
    </citation>
    <scope>NUCLEOTIDE SEQUENCE</scope>
    <source>
        <strain evidence="1">D6</strain>
    </source>
</reference>
<protein>
    <submittedName>
        <fullName evidence="1">Uncharacterized protein</fullName>
    </submittedName>
</protein>
<name>A0A9N8HD99_9STRA</name>
<evidence type="ECO:0000313" key="2">
    <source>
        <dbReference type="Proteomes" id="UP001153069"/>
    </source>
</evidence>
<comment type="caution">
    <text evidence="1">The sequence shown here is derived from an EMBL/GenBank/DDBJ whole genome shotgun (WGS) entry which is preliminary data.</text>
</comment>
<keyword evidence="2" id="KW-1185">Reference proteome</keyword>
<evidence type="ECO:0000313" key="1">
    <source>
        <dbReference type="EMBL" id="CAB9508120.1"/>
    </source>
</evidence>
<accession>A0A9N8HD99</accession>
<dbReference type="EMBL" id="CAICTM010000333">
    <property type="protein sequence ID" value="CAB9508120.1"/>
    <property type="molecule type" value="Genomic_DNA"/>
</dbReference>